<dbReference type="GO" id="GO:0016491">
    <property type="term" value="F:oxidoreductase activity"/>
    <property type="evidence" value="ECO:0007669"/>
    <property type="project" value="InterPro"/>
</dbReference>
<dbReference type="EMBL" id="UOFT01000029">
    <property type="protein sequence ID" value="VAW93003.1"/>
    <property type="molecule type" value="Genomic_DNA"/>
</dbReference>
<gene>
    <name evidence="2" type="ORF">MNBD_GAMMA23-820</name>
</gene>
<accession>A0A3B0ZYL8</accession>
<dbReference type="InterPro" id="IPR007029">
    <property type="entry name" value="YHS_dom"/>
</dbReference>
<proteinExistence type="predicted"/>
<evidence type="ECO:0000259" key="1">
    <source>
        <dbReference type="Pfam" id="PF04945"/>
    </source>
</evidence>
<dbReference type="SUPFAM" id="SSF47240">
    <property type="entry name" value="Ferritin-like"/>
    <property type="match status" value="1"/>
</dbReference>
<dbReference type="Pfam" id="PF04945">
    <property type="entry name" value="YHS"/>
    <property type="match status" value="1"/>
</dbReference>
<protein>
    <recommendedName>
        <fullName evidence="1">YHS domain-containing protein</fullName>
    </recommendedName>
</protein>
<sequence>MERKKQMHCPVCMMDTNEVSIADTYADMKFTFCSEQCKERFTANPSLYVSQAGKTAVKHYIKNIIKQRTLDLEETIPADIANTISQSLMTMMGINEVQIKGNKINITYNLLEATTQQIEAHIEQMGQHLSRSWIDRLKRAFIHYKEETELDNLEQSDGHSCHNPPK</sequence>
<dbReference type="InterPro" id="IPR012348">
    <property type="entry name" value="RNR-like"/>
</dbReference>
<name>A0A3B0ZYL8_9ZZZZ</name>
<dbReference type="AlphaFoldDB" id="A0A3B0ZYL8"/>
<dbReference type="InterPro" id="IPR009078">
    <property type="entry name" value="Ferritin-like_SF"/>
</dbReference>
<reference evidence="2" key="1">
    <citation type="submission" date="2018-06" db="EMBL/GenBank/DDBJ databases">
        <authorList>
            <person name="Zhirakovskaya E."/>
        </authorList>
    </citation>
    <scope>NUCLEOTIDE SEQUENCE</scope>
</reference>
<evidence type="ECO:0000313" key="2">
    <source>
        <dbReference type="EMBL" id="VAW93003.1"/>
    </source>
</evidence>
<dbReference type="Gene3D" id="1.10.620.20">
    <property type="entry name" value="Ribonucleotide Reductase, subunit A"/>
    <property type="match status" value="1"/>
</dbReference>
<feature type="domain" description="YHS" evidence="1">
    <location>
        <begin position="10"/>
        <end position="51"/>
    </location>
</feature>
<organism evidence="2">
    <name type="scientific">hydrothermal vent metagenome</name>
    <dbReference type="NCBI Taxonomy" id="652676"/>
    <lineage>
        <taxon>unclassified sequences</taxon>
        <taxon>metagenomes</taxon>
        <taxon>ecological metagenomes</taxon>
    </lineage>
</organism>